<dbReference type="InterPro" id="IPR015422">
    <property type="entry name" value="PyrdxlP-dep_Trfase_small"/>
</dbReference>
<comment type="cofactor">
    <cofactor evidence="1">
        <name>pyridoxal 5'-phosphate</name>
        <dbReference type="ChEBI" id="CHEBI:597326"/>
    </cofactor>
</comment>
<organism evidence="6 7">
    <name type="scientific">Candidatus Marimicrobium litorale</name>
    <dbReference type="NCBI Taxonomy" id="2518991"/>
    <lineage>
        <taxon>Bacteria</taxon>
        <taxon>Pseudomonadati</taxon>
        <taxon>Pseudomonadota</taxon>
        <taxon>Gammaproteobacteria</taxon>
        <taxon>Cellvibrionales</taxon>
        <taxon>Halieaceae</taxon>
        <taxon>Marimicrobium</taxon>
    </lineage>
</organism>
<dbReference type="InterPro" id="IPR005814">
    <property type="entry name" value="Aminotrans_3"/>
</dbReference>
<sequence>MWPLVLEMIRMDRPHLTREELEPYWMPFTGNRQFKADPRMIVASEGVFLVDDSGRRVLDGLSGLWCCGVGHNRREIAEAVNAQLQTLDYAPAFQFGHPGAFALASRLKAITPVGLDYAFFTNSGSEAVDTALKMARAYWRLRGKSGKTRFIGRARGYHGVNYGGVSVGGIPANVEPFGPVLETALLSSTLLPENAFSRGIPAAGLELAEELIALIARFGADQIAAVIVEPVVGSGGVVPPPLGYLERLRAICDENEILLIFDEVITGLGRCGAMTAAEVFGVVPDIMTLAKQLTNGAIPMGAVMASAPIYEAFMNAGAPQHLLEFNHGYTYSGHPVGCAAALAVLDILEQEALPQRVAKEAMYFEDVLHELKGAPHLRDIRNFGFAGGLQLAPMEGDPTRRPFEVAMRMWHKGFYVRYGGDIIALGLPFIMERNEIDSLVTALGEVLDELD</sequence>
<dbReference type="PANTHER" id="PTHR42684">
    <property type="entry name" value="ADENOSYLMETHIONINE-8-AMINO-7-OXONONANOATE AMINOTRANSFERASE"/>
    <property type="match status" value="1"/>
</dbReference>
<evidence type="ECO:0000256" key="5">
    <source>
        <dbReference type="RuleBase" id="RU003560"/>
    </source>
</evidence>
<evidence type="ECO:0000256" key="1">
    <source>
        <dbReference type="ARBA" id="ARBA00001933"/>
    </source>
</evidence>
<comment type="caution">
    <text evidence="6">The sequence shown here is derived from an EMBL/GenBank/DDBJ whole genome shotgun (WGS) entry which is preliminary data.</text>
</comment>
<name>A0ABT3T3S6_9GAMM</name>
<reference evidence="6" key="1">
    <citation type="submission" date="2019-02" db="EMBL/GenBank/DDBJ databases">
        <authorList>
            <person name="Li S.-H."/>
        </authorList>
    </citation>
    <scope>NUCLEOTIDE SEQUENCE</scope>
    <source>
        <strain evidence="6">IMCC11814</strain>
    </source>
</reference>
<evidence type="ECO:0000256" key="4">
    <source>
        <dbReference type="ARBA" id="ARBA00022898"/>
    </source>
</evidence>
<accession>A0ABT3T3S6</accession>
<dbReference type="SUPFAM" id="SSF53383">
    <property type="entry name" value="PLP-dependent transferases"/>
    <property type="match status" value="1"/>
</dbReference>
<dbReference type="Gene3D" id="3.90.1150.10">
    <property type="entry name" value="Aspartate Aminotransferase, domain 1"/>
    <property type="match status" value="1"/>
</dbReference>
<gene>
    <name evidence="6" type="ORF">EYC82_02305</name>
</gene>
<dbReference type="PANTHER" id="PTHR42684:SF1">
    <property type="entry name" value="BETA-ALANINE--PYRUVATE AMINOTRANSFERASE"/>
    <property type="match status" value="1"/>
</dbReference>
<evidence type="ECO:0000313" key="6">
    <source>
        <dbReference type="EMBL" id="MCX2976187.1"/>
    </source>
</evidence>
<evidence type="ECO:0000313" key="7">
    <source>
        <dbReference type="Proteomes" id="UP001143304"/>
    </source>
</evidence>
<dbReference type="PIRSF" id="PIRSF000521">
    <property type="entry name" value="Transaminase_4ab_Lys_Orn"/>
    <property type="match status" value="1"/>
</dbReference>
<protein>
    <submittedName>
        <fullName evidence="6">Aspartate aminotransferase family protein</fullName>
    </submittedName>
</protein>
<dbReference type="InterPro" id="IPR015424">
    <property type="entry name" value="PyrdxlP-dep_Trfase"/>
</dbReference>
<comment type="similarity">
    <text evidence="5">Belongs to the class-III pyridoxal-phosphate-dependent aminotransferase family.</text>
</comment>
<keyword evidence="4 5" id="KW-0663">Pyridoxal phosphate</keyword>
<dbReference type="Proteomes" id="UP001143304">
    <property type="component" value="Unassembled WGS sequence"/>
</dbReference>
<dbReference type="PROSITE" id="PS00600">
    <property type="entry name" value="AA_TRANSFER_CLASS_3"/>
    <property type="match status" value="1"/>
</dbReference>
<dbReference type="InterPro" id="IPR049704">
    <property type="entry name" value="Aminotrans_3_PPA_site"/>
</dbReference>
<evidence type="ECO:0000256" key="3">
    <source>
        <dbReference type="ARBA" id="ARBA00022679"/>
    </source>
</evidence>
<dbReference type="Pfam" id="PF00202">
    <property type="entry name" value="Aminotran_3"/>
    <property type="match status" value="1"/>
</dbReference>
<dbReference type="CDD" id="cd00610">
    <property type="entry name" value="OAT_like"/>
    <property type="match status" value="1"/>
</dbReference>
<dbReference type="GO" id="GO:0008483">
    <property type="term" value="F:transaminase activity"/>
    <property type="evidence" value="ECO:0007669"/>
    <property type="project" value="UniProtKB-KW"/>
</dbReference>
<evidence type="ECO:0000256" key="2">
    <source>
        <dbReference type="ARBA" id="ARBA00022576"/>
    </source>
</evidence>
<keyword evidence="2 6" id="KW-0032">Aminotransferase</keyword>
<keyword evidence="7" id="KW-1185">Reference proteome</keyword>
<dbReference type="EMBL" id="SHNO01000001">
    <property type="protein sequence ID" value="MCX2976187.1"/>
    <property type="molecule type" value="Genomic_DNA"/>
</dbReference>
<keyword evidence="3" id="KW-0808">Transferase</keyword>
<proteinExistence type="inferred from homology"/>
<dbReference type="InterPro" id="IPR015421">
    <property type="entry name" value="PyrdxlP-dep_Trfase_major"/>
</dbReference>
<dbReference type="Gene3D" id="3.40.640.10">
    <property type="entry name" value="Type I PLP-dependent aspartate aminotransferase-like (Major domain)"/>
    <property type="match status" value="1"/>
</dbReference>